<reference evidence="5" key="1">
    <citation type="submission" date="2015-07" db="EMBL/GenBank/DDBJ databases">
        <title>Transcriptome Assembly of Anthurium amnicola.</title>
        <authorList>
            <person name="Suzuki J."/>
        </authorList>
    </citation>
    <scope>NUCLEOTIDE SEQUENCE</scope>
</reference>
<evidence type="ECO:0000259" key="4">
    <source>
        <dbReference type="PROSITE" id="PS51762"/>
    </source>
</evidence>
<feature type="transmembrane region" description="Helical" evidence="3">
    <location>
        <begin position="30"/>
        <end position="50"/>
    </location>
</feature>
<keyword evidence="2" id="KW-0326">Glycosidase</keyword>
<dbReference type="AlphaFoldDB" id="A0A1D1XCQ5"/>
<dbReference type="GO" id="GO:0004553">
    <property type="term" value="F:hydrolase activity, hydrolyzing O-glycosyl compounds"/>
    <property type="evidence" value="ECO:0007669"/>
    <property type="project" value="InterPro"/>
</dbReference>
<organism evidence="5">
    <name type="scientific">Anthurium amnicola</name>
    <dbReference type="NCBI Taxonomy" id="1678845"/>
    <lineage>
        <taxon>Eukaryota</taxon>
        <taxon>Viridiplantae</taxon>
        <taxon>Streptophyta</taxon>
        <taxon>Embryophyta</taxon>
        <taxon>Tracheophyta</taxon>
        <taxon>Spermatophyta</taxon>
        <taxon>Magnoliopsida</taxon>
        <taxon>Liliopsida</taxon>
        <taxon>Araceae</taxon>
        <taxon>Pothoideae</taxon>
        <taxon>Potheae</taxon>
        <taxon>Anthurium</taxon>
    </lineage>
</organism>
<gene>
    <name evidence="5" type="primary">XTH2</name>
    <name evidence="5" type="ORF">g.19306</name>
</gene>
<feature type="non-terminal residue" evidence="5">
    <location>
        <position position="1"/>
    </location>
</feature>
<evidence type="ECO:0000256" key="3">
    <source>
        <dbReference type="SAM" id="Phobius"/>
    </source>
</evidence>
<evidence type="ECO:0000256" key="1">
    <source>
        <dbReference type="ARBA" id="ARBA00022801"/>
    </source>
</evidence>
<feature type="domain" description="GH16" evidence="4">
    <location>
        <begin position="43"/>
        <end position="138"/>
    </location>
</feature>
<protein>
    <submittedName>
        <fullName evidence="5">Xyloglucan endotransglucosylase/hydrolase protein 2</fullName>
    </submittedName>
</protein>
<feature type="transmembrane region" description="Helical" evidence="3">
    <location>
        <begin position="7"/>
        <end position="24"/>
    </location>
</feature>
<dbReference type="InterPro" id="IPR000757">
    <property type="entry name" value="Beta-glucanase-like"/>
</dbReference>
<feature type="non-terminal residue" evidence="5">
    <location>
        <position position="138"/>
    </location>
</feature>
<proteinExistence type="predicted"/>
<evidence type="ECO:0000256" key="2">
    <source>
        <dbReference type="ARBA" id="ARBA00023295"/>
    </source>
</evidence>
<accession>A0A1D1XCQ5</accession>
<dbReference type="EMBL" id="GDJX01027724">
    <property type="protein sequence ID" value="JAT40212.1"/>
    <property type="molecule type" value="Transcribed_RNA"/>
</dbReference>
<keyword evidence="3" id="KW-1133">Transmembrane helix</keyword>
<dbReference type="PROSITE" id="PS51762">
    <property type="entry name" value="GH16_2"/>
    <property type="match status" value="1"/>
</dbReference>
<sequence length="138" mass="15580">ETRRACPTLSFPFIFSFLLVFFFFDHMAARTWLAILWTMVIMCSYAKAAVQDEPAFDQNYGVVWGGDHVTYLDGGREVQLQMDNSSGSRFDSKLAYTSGFFHLRIKLPGKDSAGVVTAFYLSSDSSSHDELDFEFLGN</sequence>
<dbReference type="Pfam" id="PF00722">
    <property type="entry name" value="Glyco_hydro_16"/>
    <property type="match status" value="1"/>
</dbReference>
<evidence type="ECO:0000313" key="5">
    <source>
        <dbReference type="EMBL" id="JAT40212.1"/>
    </source>
</evidence>
<dbReference type="Gene3D" id="2.60.120.200">
    <property type="match status" value="1"/>
</dbReference>
<dbReference type="GO" id="GO:0005975">
    <property type="term" value="P:carbohydrate metabolic process"/>
    <property type="evidence" value="ECO:0007669"/>
    <property type="project" value="InterPro"/>
</dbReference>
<dbReference type="SUPFAM" id="SSF49899">
    <property type="entry name" value="Concanavalin A-like lectins/glucanases"/>
    <property type="match status" value="1"/>
</dbReference>
<dbReference type="PANTHER" id="PTHR31062">
    <property type="entry name" value="XYLOGLUCAN ENDOTRANSGLUCOSYLASE/HYDROLASE PROTEIN 8-RELATED"/>
    <property type="match status" value="1"/>
</dbReference>
<dbReference type="InterPro" id="IPR044791">
    <property type="entry name" value="Beta-glucanase/XTH"/>
</dbReference>
<keyword evidence="3" id="KW-0812">Transmembrane</keyword>
<dbReference type="InterPro" id="IPR013320">
    <property type="entry name" value="ConA-like_dom_sf"/>
</dbReference>
<name>A0A1D1XCQ5_9ARAE</name>
<keyword evidence="3" id="KW-0472">Membrane</keyword>
<keyword evidence="1 5" id="KW-0378">Hydrolase</keyword>